<evidence type="ECO:0000313" key="2">
    <source>
        <dbReference type="EMBL" id="MBU8866810.1"/>
    </source>
</evidence>
<keyword evidence="3" id="KW-1185">Reference proteome</keyword>
<sequence>MDIDAFSAAHGDKWSRLTFLAHKRRLTGSEADELLRLYQTVSAHLSLIRSVAPETALSSSLSAALAQARTRFTGARSNFMEDLARFFVIALPAAFYRLRWLTVWCGVFFVLVSGAYALWIGTSPEALRAAFGSDDRVRQYIEDDFIDYYSENPAASFAGAVWTNNAWISAQAVAFGITGFWVPMILFLNAQGVGAAAGVFASAGKLDVFFSYILPHGLMELTAVFIACAAGLKIFWSMVRPGPRTRMQAVADEGRSLITVALGLVLVLLISGVVEAFVTPSPLPVWMKIAIGALVLAAYWTYTLVLGGRSFRSGATGDLDSHDAGYRGIAV</sequence>
<dbReference type="Pfam" id="PF01944">
    <property type="entry name" value="SpoIIM"/>
    <property type="match status" value="1"/>
</dbReference>
<feature type="transmembrane region" description="Helical" evidence="1">
    <location>
        <begin position="257"/>
        <end position="279"/>
    </location>
</feature>
<reference evidence="2 3" key="1">
    <citation type="submission" date="2021-06" db="EMBL/GenBank/DDBJ databases">
        <authorList>
            <person name="Jeong J.W."/>
        </authorList>
    </citation>
    <scope>NUCLEOTIDE SEQUENCE [LARGE SCALE GENOMIC DNA]</scope>
    <source>
        <strain evidence="2 3">MMS21-TAE1-1</strain>
    </source>
</reference>
<comment type="caution">
    <text evidence="2">The sequence shown here is derived from an EMBL/GenBank/DDBJ whole genome shotgun (WGS) entry which is preliminary data.</text>
</comment>
<dbReference type="PANTHER" id="PTHR35337:SF1">
    <property type="entry name" value="SLR1478 PROTEIN"/>
    <property type="match status" value="1"/>
</dbReference>
<organism evidence="2 3">
    <name type="scientific">Paenarthrobacter aromaticivorans</name>
    <dbReference type="NCBI Taxonomy" id="2849150"/>
    <lineage>
        <taxon>Bacteria</taxon>
        <taxon>Bacillati</taxon>
        <taxon>Actinomycetota</taxon>
        <taxon>Actinomycetes</taxon>
        <taxon>Micrococcales</taxon>
        <taxon>Micrococcaceae</taxon>
        <taxon>Paenarthrobacter</taxon>
    </lineage>
</organism>
<keyword evidence="1" id="KW-1133">Transmembrane helix</keyword>
<proteinExistence type="predicted"/>
<name>A0ABS6I518_9MICC</name>
<dbReference type="PANTHER" id="PTHR35337">
    <property type="entry name" value="SLR1478 PROTEIN"/>
    <property type="match status" value="1"/>
</dbReference>
<feature type="transmembrane region" description="Helical" evidence="1">
    <location>
        <begin position="166"/>
        <end position="188"/>
    </location>
</feature>
<evidence type="ECO:0000313" key="3">
    <source>
        <dbReference type="Proteomes" id="UP000824166"/>
    </source>
</evidence>
<dbReference type="Proteomes" id="UP000824166">
    <property type="component" value="Unassembled WGS sequence"/>
</dbReference>
<feature type="transmembrane region" description="Helical" evidence="1">
    <location>
        <begin position="285"/>
        <end position="305"/>
    </location>
</feature>
<gene>
    <name evidence="2" type="ORF">KSW38_10960</name>
</gene>
<accession>A0ABS6I518</accession>
<feature type="transmembrane region" description="Helical" evidence="1">
    <location>
        <begin position="100"/>
        <end position="119"/>
    </location>
</feature>
<dbReference type="RefSeq" id="WP_216924952.1">
    <property type="nucleotide sequence ID" value="NZ_JAHOPC010000005.1"/>
</dbReference>
<dbReference type="EMBL" id="JAHOPC010000005">
    <property type="protein sequence ID" value="MBU8866810.1"/>
    <property type="molecule type" value="Genomic_DNA"/>
</dbReference>
<keyword evidence="1" id="KW-0812">Transmembrane</keyword>
<keyword evidence="1" id="KW-0472">Membrane</keyword>
<evidence type="ECO:0000256" key="1">
    <source>
        <dbReference type="SAM" id="Phobius"/>
    </source>
</evidence>
<dbReference type="InterPro" id="IPR002798">
    <property type="entry name" value="SpoIIM-like"/>
</dbReference>
<protein>
    <submittedName>
        <fullName evidence="2">Stage II sporulation protein M</fullName>
    </submittedName>
</protein>
<feature type="transmembrane region" description="Helical" evidence="1">
    <location>
        <begin position="219"/>
        <end position="236"/>
    </location>
</feature>